<reference evidence="5 6" key="1">
    <citation type="submission" date="2024-10" db="EMBL/GenBank/DDBJ databases">
        <title>The Natural Products Discovery Center: Release of the First 8490 Sequenced Strains for Exploring Actinobacteria Biosynthetic Diversity.</title>
        <authorList>
            <person name="Kalkreuter E."/>
            <person name="Kautsar S.A."/>
            <person name="Yang D."/>
            <person name="Bader C.D."/>
            <person name="Teijaro C.N."/>
            <person name="Fluegel L."/>
            <person name="Davis C.M."/>
            <person name="Simpson J.R."/>
            <person name="Lauterbach L."/>
            <person name="Steele A.D."/>
            <person name="Gui C."/>
            <person name="Meng S."/>
            <person name="Li G."/>
            <person name="Viehrig K."/>
            <person name="Ye F."/>
            <person name="Su P."/>
            <person name="Kiefer A.F."/>
            <person name="Nichols A."/>
            <person name="Cepeda A.J."/>
            <person name="Yan W."/>
            <person name="Fan B."/>
            <person name="Jiang Y."/>
            <person name="Adhikari A."/>
            <person name="Zheng C.-J."/>
            <person name="Schuster L."/>
            <person name="Cowan T.M."/>
            <person name="Smanski M.J."/>
            <person name="Chevrette M.G."/>
            <person name="De Carvalho L.P.S."/>
            <person name="Shen B."/>
        </authorList>
    </citation>
    <scope>NUCLEOTIDE SEQUENCE [LARGE SCALE GENOMIC DNA]</scope>
    <source>
        <strain evidence="5 6">NPDC000087</strain>
    </source>
</reference>
<protein>
    <submittedName>
        <fullName evidence="5">Diguanylate cyclase domain-containing protein</fullName>
        <ecNumber evidence="5">2.7.7.65</ecNumber>
    </submittedName>
</protein>
<feature type="domain" description="GGDEF" evidence="4">
    <location>
        <begin position="473"/>
        <end position="598"/>
    </location>
</feature>
<dbReference type="SMART" id="SM00091">
    <property type="entry name" value="PAS"/>
    <property type="match status" value="1"/>
</dbReference>
<dbReference type="SUPFAM" id="SSF55073">
    <property type="entry name" value="Nucleotide cyclase"/>
    <property type="match status" value="1"/>
</dbReference>
<dbReference type="EC" id="2.7.7.65" evidence="5"/>
<dbReference type="InterPro" id="IPR000160">
    <property type="entry name" value="GGDEF_dom"/>
</dbReference>
<dbReference type="PROSITE" id="PS50112">
    <property type="entry name" value="PAS"/>
    <property type="match status" value="1"/>
</dbReference>
<dbReference type="NCBIfam" id="TIGR00229">
    <property type="entry name" value="sensory_box"/>
    <property type="match status" value="1"/>
</dbReference>
<dbReference type="GO" id="GO:0052621">
    <property type="term" value="F:diguanylate cyclase activity"/>
    <property type="evidence" value="ECO:0007669"/>
    <property type="project" value="UniProtKB-EC"/>
</dbReference>
<evidence type="ECO:0000259" key="3">
    <source>
        <dbReference type="PROSITE" id="PS50113"/>
    </source>
</evidence>
<keyword evidence="5" id="KW-0548">Nucleotidyltransferase</keyword>
<dbReference type="PANTHER" id="PTHR44757:SF2">
    <property type="entry name" value="BIOFILM ARCHITECTURE MAINTENANCE PROTEIN MBAA"/>
    <property type="match status" value="1"/>
</dbReference>
<feature type="transmembrane region" description="Helical" evidence="1">
    <location>
        <begin position="12"/>
        <end position="29"/>
    </location>
</feature>
<feature type="transmembrane region" description="Helical" evidence="1">
    <location>
        <begin position="222"/>
        <end position="241"/>
    </location>
</feature>
<dbReference type="InterPro" id="IPR000014">
    <property type="entry name" value="PAS"/>
</dbReference>
<dbReference type="Pfam" id="PF00990">
    <property type="entry name" value="GGDEF"/>
    <property type="match status" value="1"/>
</dbReference>
<dbReference type="EMBL" id="JBIAZU010000001">
    <property type="protein sequence ID" value="MFF5288564.1"/>
    <property type="molecule type" value="Genomic_DNA"/>
</dbReference>
<keyword evidence="1" id="KW-0812">Transmembrane</keyword>
<proteinExistence type="predicted"/>
<feature type="domain" description="PAC" evidence="3">
    <location>
        <begin position="395"/>
        <end position="446"/>
    </location>
</feature>
<comment type="caution">
    <text evidence="5">The sequence shown here is derived from an EMBL/GenBank/DDBJ whole genome shotgun (WGS) entry which is preliminary data.</text>
</comment>
<dbReference type="InterPro" id="IPR001610">
    <property type="entry name" value="PAC"/>
</dbReference>
<dbReference type="NCBIfam" id="TIGR00254">
    <property type="entry name" value="GGDEF"/>
    <property type="match status" value="1"/>
</dbReference>
<accession>A0ABW6W5I0</accession>
<dbReference type="SUPFAM" id="SSF55785">
    <property type="entry name" value="PYP-like sensor domain (PAS domain)"/>
    <property type="match status" value="1"/>
</dbReference>
<dbReference type="InterPro" id="IPR052155">
    <property type="entry name" value="Biofilm_reg_signaling"/>
</dbReference>
<dbReference type="Gene3D" id="3.30.450.20">
    <property type="entry name" value="PAS domain"/>
    <property type="match status" value="1"/>
</dbReference>
<dbReference type="CDD" id="cd01949">
    <property type="entry name" value="GGDEF"/>
    <property type="match status" value="1"/>
</dbReference>
<dbReference type="InterPro" id="IPR029787">
    <property type="entry name" value="Nucleotide_cyclase"/>
</dbReference>
<keyword evidence="1" id="KW-1133">Transmembrane helix</keyword>
<dbReference type="PANTHER" id="PTHR44757">
    <property type="entry name" value="DIGUANYLATE CYCLASE DGCP"/>
    <property type="match status" value="1"/>
</dbReference>
<organism evidence="5 6">
    <name type="scientific">Paractinoplanes globisporus</name>
    <dbReference type="NCBI Taxonomy" id="113565"/>
    <lineage>
        <taxon>Bacteria</taxon>
        <taxon>Bacillati</taxon>
        <taxon>Actinomycetota</taxon>
        <taxon>Actinomycetes</taxon>
        <taxon>Micromonosporales</taxon>
        <taxon>Micromonosporaceae</taxon>
        <taxon>Paractinoplanes</taxon>
    </lineage>
</organism>
<feature type="transmembrane region" description="Helical" evidence="1">
    <location>
        <begin position="162"/>
        <end position="183"/>
    </location>
</feature>
<dbReference type="SMART" id="SM00086">
    <property type="entry name" value="PAC"/>
    <property type="match status" value="1"/>
</dbReference>
<feature type="transmembrane region" description="Helical" evidence="1">
    <location>
        <begin position="286"/>
        <end position="304"/>
    </location>
</feature>
<evidence type="ECO:0000259" key="4">
    <source>
        <dbReference type="PROSITE" id="PS50887"/>
    </source>
</evidence>
<dbReference type="PROSITE" id="PS50113">
    <property type="entry name" value="PAC"/>
    <property type="match status" value="1"/>
</dbReference>
<keyword evidence="1" id="KW-0472">Membrane</keyword>
<feature type="transmembrane region" description="Helical" evidence="1">
    <location>
        <begin position="195"/>
        <end position="216"/>
    </location>
</feature>
<evidence type="ECO:0000313" key="5">
    <source>
        <dbReference type="EMBL" id="MFF5288564.1"/>
    </source>
</evidence>
<evidence type="ECO:0000313" key="6">
    <source>
        <dbReference type="Proteomes" id="UP001602245"/>
    </source>
</evidence>
<dbReference type="RefSeq" id="WP_020508913.1">
    <property type="nucleotide sequence ID" value="NZ_JBIAZU010000001.1"/>
</dbReference>
<dbReference type="SMART" id="SM00267">
    <property type="entry name" value="GGDEF"/>
    <property type="match status" value="1"/>
</dbReference>
<dbReference type="Proteomes" id="UP001602245">
    <property type="component" value="Unassembled WGS sequence"/>
</dbReference>
<dbReference type="PROSITE" id="PS50887">
    <property type="entry name" value="GGDEF"/>
    <property type="match status" value="1"/>
</dbReference>
<evidence type="ECO:0000256" key="1">
    <source>
        <dbReference type="SAM" id="Phobius"/>
    </source>
</evidence>
<dbReference type="InterPro" id="IPR000700">
    <property type="entry name" value="PAS-assoc_C"/>
</dbReference>
<evidence type="ECO:0000259" key="2">
    <source>
        <dbReference type="PROSITE" id="PS50112"/>
    </source>
</evidence>
<feature type="domain" description="PAS" evidence="2">
    <location>
        <begin position="323"/>
        <end position="393"/>
    </location>
</feature>
<dbReference type="InterPro" id="IPR035965">
    <property type="entry name" value="PAS-like_dom_sf"/>
</dbReference>
<feature type="transmembrane region" description="Helical" evidence="1">
    <location>
        <begin position="68"/>
        <end position="88"/>
    </location>
</feature>
<gene>
    <name evidence="5" type="ORF">ACFY35_03945</name>
</gene>
<feature type="transmembrane region" description="Helical" evidence="1">
    <location>
        <begin position="262"/>
        <end position="280"/>
    </location>
</feature>
<feature type="transmembrane region" description="Helical" evidence="1">
    <location>
        <begin position="35"/>
        <end position="56"/>
    </location>
</feature>
<keyword evidence="5" id="KW-0808">Transferase</keyword>
<dbReference type="InterPro" id="IPR013767">
    <property type="entry name" value="PAS_fold"/>
</dbReference>
<feature type="transmembrane region" description="Helical" evidence="1">
    <location>
        <begin position="100"/>
        <end position="121"/>
    </location>
</feature>
<sequence>MRYNRGLSGDPVLRVLALAGLLVVPWFLFGPAGAFSSWLLQSCIDVFNLVLATRLYRLPWMERHGRRFWTAVAGGMGCSAIGDSYQTVLVALGHPAGQVSVVQTAFVDAGMVVVVVTMLFHPLGGEGRQRLRMWLDAATVLTAVAVFLWYFLLAGASTGERLAAAATAAVMLLVTFGLIKLIFSDSAPFHRAPGALGALAITGTAVGTPLAAMLTGHSESRVMYLAQVIPCLLIPISLRWQEVRSRRHAGRQAALERQSFSRLPYAAVAGTQLLLVAALPGVDADLRIWGVAAGVLVITGLVLIRQQAAFHDNERLVTEISASREWFSALVQQASDLTVVVNEDDTVQYVSPAAARFLGAEVGGLASETLGGRLHPDDRPVLAGLDARLAESATVEAEIRVLQADGTHRWLHVIATDLRDNPSVRGIVWNGRDITEARRLQDELRHQATHDTLTGLANRALLQQRVRESGHGAQICMLLIDLDGFKQVNDSHGHHAGDEVLITVARRVTALLGRAGTVARLGGDEFAVLLPGADEGQAQVLADLITAAIGEPIPVPGAIVTVGASVGVACGTPADADRLLRDADDAMYRTKQSRRARA</sequence>
<dbReference type="InterPro" id="IPR043128">
    <property type="entry name" value="Rev_trsase/Diguanyl_cyclase"/>
</dbReference>
<feature type="transmembrane region" description="Helical" evidence="1">
    <location>
        <begin position="133"/>
        <end position="156"/>
    </location>
</feature>
<dbReference type="Pfam" id="PF00989">
    <property type="entry name" value="PAS"/>
    <property type="match status" value="1"/>
</dbReference>
<dbReference type="Gene3D" id="3.30.70.270">
    <property type="match status" value="1"/>
</dbReference>
<name>A0ABW6W5I0_9ACTN</name>
<dbReference type="CDD" id="cd00130">
    <property type="entry name" value="PAS"/>
    <property type="match status" value="1"/>
</dbReference>
<keyword evidence="6" id="KW-1185">Reference proteome</keyword>